<reference evidence="8" key="2">
    <citation type="submission" date="2023-01" db="EMBL/GenBank/DDBJ databases">
        <authorList>
            <person name="Sun Q."/>
            <person name="Evtushenko L."/>
        </authorList>
    </citation>
    <scope>NUCLEOTIDE SEQUENCE</scope>
    <source>
        <strain evidence="8">VKM B-2555</strain>
    </source>
</reference>
<name>A0A9W6JHL4_9HYPH</name>
<feature type="transmembrane region" description="Helical" evidence="6">
    <location>
        <begin position="20"/>
        <end position="41"/>
    </location>
</feature>
<dbReference type="GO" id="GO:0005886">
    <property type="term" value="C:plasma membrane"/>
    <property type="evidence" value="ECO:0007669"/>
    <property type="project" value="UniProtKB-SubCell"/>
</dbReference>
<keyword evidence="2" id="KW-1003">Cell membrane</keyword>
<keyword evidence="9" id="KW-1185">Reference proteome</keyword>
<evidence type="ECO:0000313" key="8">
    <source>
        <dbReference type="EMBL" id="GLK77357.1"/>
    </source>
</evidence>
<dbReference type="EMBL" id="BSFK01000016">
    <property type="protein sequence ID" value="GLK77357.1"/>
    <property type="molecule type" value="Genomic_DNA"/>
</dbReference>
<keyword evidence="5 6" id="KW-0472">Membrane</keyword>
<keyword evidence="4 6" id="KW-1133">Transmembrane helix</keyword>
<feature type="transmembrane region" description="Helical" evidence="6">
    <location>
        <begin position="300"/>
        <end position="322"/>
    </location>
</feature>
<dbReference type="Pfam" id="PF00482">
    <property type="entry name" value="T2SSF"/>
    <property type="match status" value="1"/>
</dbReference>
<comment type="subcellular location">
    <subcellularLocation>
        <location evidence="1">Cell membrane</location>
        <topology evidence="1">Multi-pass membrane protein</topology>
    </subcellularLocation>
</comment>
<protein>
    <submittedName>
        <fullName evidence="8">Type II secretion system protein</fullName>
    </submittedName>
</protein>
<evidence type="ECO:0000256" key="6">
    <source>
        <dbReference type="SAM" id="Phobius"/>
    </source>
</evidence>
<organism evidence="8 9">
    <name type="scientific">Methylopila jiangsuensis</name>
    <dbReference type="NCBI Taxonomy" id="586230"/>
    <lineage>
        <taxon>Bacteria</taxon>
        <taxon>Pseudomonadati</taxon>
        <taxon>Pseudomonadota</taxon>
        <taxon>Alphaproteobacteria</taxon>
        <taxon>Hyphomicrobiales</taxon>
        <taxon>Methylopilaceae</taxon>
        <taxon>Methylopila</taxon>
    </lineage>
</organism>
<evidence type="ECO:0000256" key="4">
    <source>
        <dbReference type="ARBA" id="ARBA00022989"/>
    </source>
</evidence>
<evidence type="ECO:0000256" key="2">
    <source>
        <dbReference type="ARBA" id="ARBA00022475"/>
    </source>
</evidence>
<comment type="caution">
    <text evidence="8">The sequence shown here is derived from an EMBL/GenBank/DDBJ whole genome shotgun (WGS) entry which is preliminary data.</text>
</comment>
<feature type="transmembrane region" description="Helical" evidence="6">
    <location>
        <begin position="120"/>
        <end position="142"/>
    </location>
</feature>
<dbReference type="InterPro" id="IPR018076">
    <property type="entry name" value="T2SS_GspF_dom"/>
</dbReference>
<evidence type="ECO:0000256" key="1">
    <source>
        <dbReference type="ARBA" id="ARBA00004651"/>
    </source>
</evidence>
<keyword evidence="3 6" id="KW-0812">Transmembrane</keyword>
<dbReference type="PANTHER" id="PTHR35007:SF2">
    <property type="entry name" value="PILUS ASSEMBLE PROTEIN"/>
    <property type="match status" value="1"/>
</dbReference>
<evidence type="ECO:0000259" key="7">
    <source>
        <dbReference type="Pfam" id="PF00482"/>
    </source>
</evidence>
<feature type="transmembrane region" description="Helical" evidence="6">
    <location>
        <begin position="148"/>
        <end position="170"/>
    </location>
</feature>
<reference evidence="8" key="1">
    <citation type="journal article" date="2014" name="Int. J. Syst. Evol. Microbiol.">
        <title>Complete genome sequence of Corynebacterium casei LMG S-19264T (=DSM 44701T), isolated from a smear-ripened cheese.</title>
        <authorList>
            <consortium name="US DOE Joint Genome Institute (JGI-PGF)"/>
            <person name="Walter F."/>
            <person name="Albersmeier A."/>
            <person name="Kalinowski J."/>
            <person name="Ruckert C."/>
        </authorList>
    </citation>
    <scope>NUCLEOTIDE SEQUENCE</scope>
    <source>
        <strain evidence="8">VKM B-2555</strain>
    </source>
</reference>
<dbReference type="AlphaFoldDB" id="A0A9W6JHL4"/>
<evidence type="ECO:0000313" key="9">
    <source>
        <dbReference type="Proteomes" id="UP001143364"/>
    </source>
</evidence>
<evidence type="ECO:0000256" key="5">
    <source>
        <dbReference type="ARBA" id="ARBA00023136"/>
    </source>
</evidence>
<feature type="domain" description="Type II secretion system protein GspF" evidence="7">
    <location>
        <begin position="189"/>
        <end position="317"/>
    </location>
</feature>
<evidence type="ECO:0000256" key="3">
    <source>
        <dbReference type="ARBA" id="ARBA00022692"/>
    </source>
</evidence>
<sequence>MGTVVFSEIFKAATDFHTAATILAGLAAAATVMSLAMPLLVDDPLQKRMKSVATERSRIRARERERLMAAERKGIRREPKAYMQSVVSRFNLAKHLGTDDAKQRLQMAGYRGPSAMTTFLFFRLVAPLGFMVFALFYLFVVNDLGQPALIRLGGVVFATYAGIKAPELYLKNQMAKRQAEMQRAFPDALDLMLICVESGMSIEAAFRKVADEIGTQSVALAEELTLTMAEMSYLQDRRQAYENFGARTGLESVKSVVTALIQADKYGTPVSQALRVLGQDSRDMRMAEAEKKAAALPPKLTVPMILFFLPVIFVVILGPAVIQVMNLK</sequence>
<accession>A0A9W6JHL4</accession>
<dbReference type="Proteomes" id="UP001143364">
    <property type="component" value="Unassembled WGS sequence"/>
</dbReference>
<gene>
    <name evidence="8" type="primary">ctpI</name>
    <name evidence="8" type="ORF">GCM10008171_26110</name>
</gene>
<proteinExistence type="predicted"/>
<dbReference type="PANTHER" id="PTHR35007">
    <property type="entry name" value="INTEGRAL MEMBRANE PROTEIN-RELATED"/>
    <property type="match status" value="1"/>
</dbReference>